<dbReference type="SUPFAM" id="SSF56925">
    <property type="entry name" value="OMPA-like"/>
    <property type="match status" value="1"/>
</dbReference>
<dbReference type="Gene3D" id="2.40.160.20">
    <property type="match status" value="1"/>
</dbReference>
<evidence type="ECO:0000313" key="2">
    <source>
        <dbReference type="Proteomes" id="UP000475117"/>
    </source>
</evidence>
<sequence>MKAITALAIVGMGIGSAVAGSMGTPVSAKGGKVVPIEPLAPTGCACFDASCQVEFGAFYTHTWADSDHLDNQDGGGISFGYFYNEYIGSRVAGSWIGSQPIHDVTLSVVARYPVKSLCIAPYAFGGLGGKFNSTNEFTGHAGGGLEWRSEALNCTGIFCEGKYTWDDADGFTSLNAGLRFNF</sequence>
<protein>
    <recommendedName>
        <fullName evidence="3">Outer membrane protein beta-barrel domain-containing protein</fullName>
    </recommendedName>
</protein>
<dbReference type="InterPro" id="IPR011250">
    <property type="entry name" value="OMP/PagP_B-barrel"/>
</dbReference>
<reference evidence="1 2" key="1">
    <citation type="submission" date="2020-12" db="EMBL/GenBank/DDBJ databases">
        <title>Sulforoseuscoccus oceanibium gen. nov., sp. nov., a representative of the phylum Verrucomicrobia with special cytoplasmic membrane, and proposal of Sulforoseuscoccusaceae fam. nov.</title>
        <authorList>
            <person name="Xi F."/>
        </authorList>
    </citation>
    <scope>NUCLEOTIDE SEQUENCE [LARGE SCALE GENOMIC DNA]</scope>
    <source>
        <strain evidence="1 2">T37</strain>
    </source>
</reference>
<gene>
    <name evidence="1" type="ORF">G3M56_013300</name>
</gene>
<dbReference type="AlphaFoldDB" id="A0A6B3LDI3"/>
<organism evidence="1 2">
    <name type="scientific">Sulfuriroseicoccus oceanibius</name>
    <dbReference type="NCBI Taxonomy" id="2707525"/>
    <lineage>
        <taxon>Bacteria</taxon>
        <taxon>Pseudomonadati</taxon>
        <taxon>Verrucomicrobiota</taxon>
        <taxon>Verrucomicrobiia</taxon>
        <taxon>Verrucomicrobiales</taxon>
        <taxon>Verrucomicrobiaceae</taxon>
        <taxon>Sulfuriroseicoccus</taxon>
    </lineage>
</organism>
<proteinExistence type="predicted"/>
<evidence type="ECO:0008006" key="3">
    <source>
        <dbReference type="Google" id="ProtNLM"/>
    </source>
</evidence>
<dbReference type="KEGG" id="soa:G3M56_013300"/>
<dbReference type="RefSeq" id="WP_164364617.1">
    <property type="nucleotide sequence ID" value="NZ_CP066776.1"/>
</dbReference>
<name>A0A6B3LDI3_9BACT</name>
<accession>A0A6B3LDI3</accession>
<dbReference type="EMBL" id="CP066776">
    <property type="protein sequence ID" value="QQL44835.1"/>
    <property type="molecule type" value="Genomic_DNA"/>
</dbReference>
<evidence type="ECO:0000313" key="1">
    <source>
        <dbReference type="EMBL" id="QQL44835.1"/>
    </source>
</evidence>
<keyword evidence="2" id="KW-1185">Reference proteome</keyword>
<dbReference type="Proteomes" id="UP000475117">
    <property type="component" value="Chromosome"/>
</dbReference>